<gene>
    <name evidence="12" type="ORF">DQ384_35275</name>
</gene>
<feature type="transmembrane region" description="Helical" evidence="9">
    <location>
        <begin position="184"/>
        <end position="208"/>
    </location>
</feature>
<feature type="region of interest" description="Disordered" evidence="10">
    <location>
        <begin position="1"/>
        <end position="25"/>
    </location>
</feature>
<feature type="transmembrane region" description="Helical" evidence="9">
    <location>
        <begin position="161"/>
        <end position="178"/>
    </location>
</feature>
<dbReference type="Proteomes" id="UP000253094">
    <property type="component" value="Unassembled WGS sequence"/>
</dbReference>
<dbReference type="Pfam" id="PF01061">
    <property type="entry name" value="ABC2_membrane"/>
    <property type="match status" value="1"/>
</dbReference>
<dbReference type="AlphaFoldDB" id="A0A367EWD9"/>
<feature type="domain" description="ABC transmembrane type-2" evidence="11">
    <location>
        <begin position="77"/>
        <end position="312"/>
    </location>
</feature>
<comment type="caution">
    <text evidence="12">The sequence shown here is derived from an EMBL/GenBank/DDBJ whole genome shotgun (WGS) entry which is preliminary data.</text>
</comment>
<comment type="subcellular location">
    <subcellularLocation>
        <location evidence="1">Cell inner membrane</location>
        <topology evidence="1">Multi-pass membrane protein</topology>
    </subcellularLocation>
    <subcellularLocation>
        <location evidence="9">Cell membrane</location>
        <topology evidence="9">Multi-pass membrane protein</topology>
    </subcellularLocation>
</comment>
<evidence type="ECO:0000313" key="12">
    <source>
        <dbReference type="EMBL" id="RCG22393.1"/>
    </source>
</evidence>
<feature type="transmembrane region" description="Helical" evidence="9">
    <location>
        <begin position="220"/>
        <end position="238"/>
    </location>
</feature>
<keyword evidence="4 9" id="KW-1003">Cell membrane</keyword>
<keyword evidence="3 9" id="KW-0813">Transport</keyword>
<dbReference type="PANTHER" id="PTHR30413:SF8">
    <property type="entry name" value="TRANSPORT PERMEASE PROTEIN"/>
    <property type="match status" value="1"/>
</dbReference>
<organism evidence="12 13">
    <name type="scientific">Sphaerisporangium album</name>
    <dbReference type="NCBI Taxonomy" id="509200"/>
    <lineage>
        <taxon>Bacteria</taxon>
        <taxon>Bacillati</taxon>
        <taxon>Actinomycetota</taxon>
        <taxon>Actinomycetes</taxon>
        <taxon>Streptosporangiales</taxon>
        <taxon>Streptosporangiaceae</taxon>
        <taxon>Sphaerisporangium</taxon>
    </lineage>
</organism>
<proteinExistence type="inferred from homology"/>
<evidence type="ECO:0000256" key="8">
    <source>
        <dbReference type="ARBA" id="ARBA00023136"/>
    </source>
</evidence>
<evidence type="ECO:0000313" key="13">
    <source>
        <dbReference type="Proteomes" id="UP000253094"/>
    </source>
</evidence>
<evidence type="ECO:0000256" key="4">
    <source>
        <dbReference type="ARBA" id="ARBA00022475"/>
    </source>
</evidence>
<dbReference type="PROSITE" id="PS51012">
    <property type="entry name" value="ABC_TM2"/>
    <property type="match status" value="1"/>
</dbReference>
<feature type="transmembrane region" description="Helical" evidence="9">
    <location>
        <begin position="80"/>
        <end position="101"/>
    </location>
</feature>
<dbReference type="RefSeq" id="WP_114033229.1">
    <property type="nucleotide sequence ID" value="NZ_QOIL01000028.1"/>
</dbReference>
<keyword evidence="6 9" id="KW-0812">Transmembrane</keyword>
<dbReference type="GO" id="GO:0015920">
    <property type="term" value="P:lipopolysaccharide transport"/>
    <property type="evidence" value="ECO:0007669"/>
    <property type="project" value="TreeGrafter"/>
</dbReference>
<evidence type="ECO:0000256" key="10">
    <source>
        <dbReference type="SAM" id="MobiDB-lite"/>
    </source>
</evidence>
<reference evidence="12 13" key="1">
    <citation type="submission" date="2018-06" db="EMBL/GenBank/DDBJ databases">
        <title>Sphaerisporangium craniellae sp. nov., isolated from a marine sponge in the South China Sea.</title>
        <authorList>
            <person name="Li L."/>
        </authorList>
    </citation>
    <scope>NUCLEOTIDE SEQUENCE [LARGE SCALE GENOMIC DNA]</scope>
    <source>
        <strain evidence="12 13">CCTCC AA 208026</strain>
    </source>
</reference>
<comment type="similarity">
    <text evidence="2 9">Belongs to the ABC-2 integral membrane protein family.</text>
</comment>
<dbReference type="InterPro" id="IPR013525">
    <property type="entry name" value="ABC2_TM"/>
</dbReference>
<keyword evidence="8 9" id="KW-0472">Membrane</keyword>
<evidence type="ECO:0000256" key="6">
    <source>
        <dbReference type="ARBA" id="ARBA00022692"/>
    </source>
</evidence>
<evidence type="ECO:0000256" key="9">
    <source>
        <dbReference type="RuleBase" id="RU361157"/>
    </source>
</evidence>
<dbReference type="OrthoDB" id="4186295at2"/>
<evidence type="ECO:0000256" key="5">
    <source>
        <dbReference type="ARBA" id="ARBA00022519"/>
    </source>
</evidence>
<dbReference type="PANTHER" id="PTHR30413">
    <property type="entry name" value="INNER MEMBRANE TRANSPORT PERMEASE"/>
    <property type="match status" value="1"/>
</dbReference>
<name>A0A367EWD9_9ACTN</name>
<evidence type="ECO:0000256" key="3">
    <source>
        <dbReference type="ARBA" id="ARBA00022448"/>
    </source>
</evidence>
<evidence type="ECO:0000256" key="7">
    <source>
        <dbReference type="ARBA" id="ARBA00022989"/>
    </source>
</evidence>
<dbReference type="GO" id="GO:0140359">
    <property type="term" value="F:ABC-type transporter activity"/>
    <property type="evidence" value="ECO:0007669"/>
    <property type="project" value="InterPro"/>
</dbReference>
<dbReference type="InterPro" id="IPR047817">
    <property type="entry name" value="ABC2_TM_bact-type"/>
</dbReference>
<dbReference type="GO" id="GO:0005886">
    <property type="term" value="C:plasma membrane"/>
    <property type="evidence" value="ECO:0007669"/>
    <property type="project" value="UniProtKB-SubCell"/>
</dbReference>
<evidence type="ECO:0000256" key="1">
    <source>
        <dbReference type="ARBA" id="ARBA00004429"/>
    </source>
</evidence>
<protein>
    <recommendedName>
        <fullName evidence="9">Transport permease protein</fullName>
    </recommendedName>
</protein>
<evidence type="ECO:0000259" key="11">
    <source>
        <dbReference type="PROSITE" id="PS51012"/>
    </source>
</evidence>
<keyword evidence="7 9" id="KW-1133">Transmembrane helix</keyword>
<accession>A0A367EWD9</accession>
<feature type="transmembrane region" description="Helical" evidence="9">
    <location>
        <begin position="290"/>
        <end position="310"/>
    </location>
</feature>
<evidence type="ECO:0000256" key="2">
    <source>
        <dbReference type="ARBA" id="ARBA00007783"/>
    </source>
</evidence>
<dbReference type="EMBL" id="QOIL01000028">
    <property type="protein sequence ID" value="RCG22393.1"/>
    <property type="molecule type" value="Genomic_DNA"/>
</dbReference>
<keyword evidence="5" id="KW-0997">Cell inner membrane</keyword>
<keyword evidence="13" id="KW-1185">Reference proteome</keyword>
<sequence>MSQPESAVADSRAGDRARGSSQSGKESLSALAERHGLRRAIARPSLPVYLRQLWERRHFVLTYATSRNVSKYSDSMLGQLWQVLTPLLNAGVYYLMFGLILGQKKDITNYTAFLITGVFVYSYTQRSITGGAKSISGNLSLIRALHFPRAALPLAYTIQEFQQLAISMGVLAVIVLVTGEPLTWMWLLIPVVLLLQTIFNVGMSLLLARIGAFVRDMNQLLPFILRTWLYTSGVFYSIPAKMDGQPAWARILLEFNPPSVFIDLMRHLLLATYPRDLDKFGYPHSSLGQLWLYAAFWAAVALIGGFWYFWRAEERYGRG</sequence>
<comment type="caution">
    <text evidence="9">Lacks conserved residue(s) required for the propagation of feature annotation.</text>
</comment>